<accession>A0A8S5U0G8</accession>
<dbReference type="EMBL" id="BK015974">
    <property type="protein sequence ID" value="DAF87960.1"/>
    <property type="molecule type" value="Genomic_DNA"/>
</dbReference>
<organism evidence="1">
    <name type="scientific">Siphoviridae sp. ctNEy24</name>
    <dbReference type="NCBI Taxonomy" id="2825466"/>
    <lineage>
        <taxon>Viruses</taxon>
        <taxon>Duplodnaviria</taxon>
        <taxon>Heunggongvirae</taxon>
        <taxon>Uroviricota</taxon>
        <taxon>Caudoviricetes</taxon>
    </lineage>
</organism>
<reference evidence="1" key="1">
    <citation type="journal article" date="2021" name="Proc. Natl. Acad. Sci. U.S.A.">
        <title>A Catalog of Tens of Thousands of Viruses from Human Metagenomes Reveals Hidden Associations with Chronic Diseases.</title>
        <authorList>
            <person name="Tisza M.J."/>
            <person name="Buck C.B."/>
        </authorList>
    </citation>
    <scope>NUCLEOTIDE SEQUENCE</scope>
    <source>
        <strain evidence="1">CtNEy24</strain>
    </source>
</reference>
<evidence type="ECO:0000313" key="1">
    <source>
        <dbReference type="EMBL" id="DAF87960.1"/>
    </source>
</evidence>
<proteinExistence type="predicted"/>
<sequence>MFIGTILWESWCSGCPNSFGFLPCRNSLNHLLLRDCTSTRIEGSGN</sequence>
<protein>
    <submittedName>
        <fullName evidence="1">Reductase</fullName>
    </submittedName>
</protein>
<name>A0A8S5U0G8_9CAUD</name>